<reference evidence="10" key="1">
    <citation type="journal article" date="2023" name="Int. J. Syst. Evol. Microbiol.">
        <title>Streptomyces meridianus sp. nov. isolated from brackish water of the Tagus estuary in Alcochete, Portugal.</title>
        <authorList>
            <person name="Santos J.D.N."/>
            <person name="Klimek D."/>
            <person name="Calusinska M."/>
            <person name="Lobo Da Cunha A."/>
            <person name="Catita J."/>
            <person name="Goncalves H."/>
            <person name="Gonzalez I."/>
            <person name="Reyes F."/>
            <person name="Lage O.M."/>
        </authorList>
    </citation>
    <scope>NUCLEOTIDE SEQUENCE</scope>
    <source>
        <strain evidence="10">MTZ3.1</strain>
    </source>
</reference>
<keyword evidence="6 7" id="KW-0472">Membrane</keyword>
<name>A0ABT0X920_9ACTN</name>
<keyword evidence="5 7" id="KW-1133">Transmembrane helix</keyword>
<evidence type="ECO:0000256" key="4">
    <source>
        <dbReference type="ARBA" id="ARBA00022692"/>
    </source>
</evidence>
<feature type="region of interest" description="Disordered" evidence="8">
    <location>
        <begin position="324"/>
        <end position="343"/>
    </location>
</feature>
<keyword evidence="3" id="KW-1003">Cell membrane</keyword>
<accession>A0ABT0X920</accession>
<feature type="compositionally biased region" description="Pro residues" evidence="8">
    <location>
        <begin position="1"/>
        <end position="12"/>
    </location>
</feature>
<feature type="transmembrane region" description="Helical" evidence="7">
    <location>
        <begin position="36"/>
        <end position="57"/>
    </location>
</feature>
<keyword evidence="4 7" id="KW-0812">Transmembrane</keyword>
<dbReference type="CDD" id="cd06261">
    <property type="entry name" value="TM_PBP2"/>
    <property type="match status" value="1"/>
</dbReference>
<dbReference type="RefSeq" id="WP_251416376.1">
    <property type="nucleotide sequence ID" value="NZ_JAMQGM010000037.1"/>
</dbReference>
<keyword evidence="11" id="KW-1185">Reference proteome</keyword>
<comment type="similarity">
    <text evidence="7">Belongs to the binding-protein-dependent transport system permease family.</text>
</comment>
<evidence type="ECO:0000259" key="9">
    <source>
        <dbReference type="PROSITE" id="PS50928"/>
    </source>
</evidence>
<evidence type="ECO:0000256" key="2">
    <source>
        <dbReference type="ARBA" id="ARBA00022448"/>
    </source>
</evidence>
<dbReference type="PANTHER" id="PTHR43005">
    <property type="entry name" value="BLR7065 PROTEIN"/>
    <property type="match status" value="1"/>
</dbReference>
<comment type="subcellular location">
    <subcellularLocation>
        <location evidence="1 7">Cell membrane</location>
        <topology evidence="1 7">Multi-pass membrane protein</topology>
    </subcellularLocation>
</comment>
<dbReference type="InterPro" id="IPR000515">
    <property type="entry name" value="MetI-like"/>
</dbReference>
<keyword evidence="2 7" id="KW-0813">Transport</keyword>
<feature type="compositionally biased region" description="Basic residues" evidence="8">
    <location>
        <begin position="326"/>
        <end position="335"/>
    </location>
</feature>
<evidence type="ECO:0000256" key="3">
    <source>
        <dbReference type="ARBA" id="ARBA00022475"/>
    </source>
</evidence>
<comment type="caution">
    <text evidence="10">The sequence shown here is derived from an EMBL/GenBank/DDBJ whole genome shotgun (WGS) entry which is preliminary data.</text>
</comment>
<gene>
    <name evidence="10" type="ORF">M1E25_16970</name>
</gene>
<evidence type="ECO:0000313" key="10">
    <source>
        <dbReference type="EMBL" id="MCM2579023.1"/>
    </source>
</evidence>
<feature type="domain" description="ABC transmembrane type-1" evidence="9">
    <location>
        <begin position="105"/>
        <end position="310"/>
    </location>
</feature>
<feature type="transmembrane region" description="Helical" evidence="7">
    <location>
        <begin position="232"/>
        <end position="253"/>
    </location>
</feature>
<evidence type="ECO:0000256" key="7">
    <source>
        <dbReference type="RuleBase" id="RU363032"/>
    </source>
</evidence>
<evidence type="ECO:0000256" key="1">
    <source>
        <dbReference type="ARBA" id="ARBA00004651"/>
    </source>
</evidence>
<sequence length="343" mass="37134">MSTVAAPPPSPTRPSSGQQHDPASAAKKRKRDTTRLVAFLVSPTVAVLGLVVGYPIIAALRESLFSEKKGLDANGFVQQGEQFVGFEHYIDLLSGEAGERFWNAFWNTSFFTVTTVTMETVLGIAMALVMHKAVRGRGLVRASILVPWAIPTVVSALLWQWIFQANGVANAILGHKVLWTTEGFQAQLAVIVADVWKTAPFVGLLVLAGLQLIPTEVYEAARVDGAKAWQQFVRITLPLIRPVLLVAVLFRLLDALRMFDLPFVLIGAHKGSVETLSMLAYDEAANTRYGPAAAYAVILFLYVAAVAFVFVKLLGADVFSSDKAAAKKSKSRLKKPAATEVPA</sequence>
<feature type="transmembrane region" description="Helical" evidence="7">
    <location>
        <begin position="292"/>
        <end position="314"/>
    </location>
</feature>
<proteinExistence type="inferred from homology"/>
<evidence type="ECO:0000313" key="11">
    <source>
        <dbReference type="Proteomes" id="UP001167160"/>
    </source>
</evidence>
<dbReference type="PROSITE" id="PS50928">
    <property type="entry name" value="ABC_TM1"/>
    <property type="match status" value="1"/>
</dbReference>
<dbReference type="Proteomes" id="UP001167160">
    <property type="component" value="Unassembled WGS sequence"/>
</dbReference>
<dbReference type="Pfam" id="PF00528">
    <property type="entry name" value="BPD_transp_1"/>
    <property type="match status" value="1"/>
</dbReference>
<dbReference type="EMBL" id="JAMQGM010000037">
    <property type="protein sequence ID" value="MCM2579023.1"/>
    <property type="molecule type" value="Genomic_DNA"/>
</dbReference>
<dbReference type="InterPro" id="IPR035906">
    <property type="entry name" value="MetI-like_sf"/>
</dbReference>
<feature type="transmembrane region" description="Helical" evidence="7">
    <location>
        <begin position="142"/>
        <end position="162"/>
    </location>
</feature>
<protein>
    <submittedName>
        <fullName evidence="10">Sugar ABC transporter permease</fullName>
    </submittedName>
</protein>
<dbReference type="Gene3D" id="1.10.3720.10">
    <property type="entry name" value="MetI-like"/>
    <property type="match status" value="1"/>
</dbReference>
<dbReference type="PANTHER" id="PTHR43005:SF1">
    <property type="entry name" value="SPERMIDINE_PUTRESCINE TRANSPORT SYSTEM PERMEASE PROTEIN"/>
    <property type="match status" value="1"/>
</dbReference>
<dbReference type="SUPFAM" id="SSF161098">
    <property type="entry name" value="MetI-like"/>
    <property type="match status" value="1"/>
</dbReference>
<feature type="region of interest" description="Disordered" evidence="8">
    <location>
        <begin position="1"/>
        <end position="29"/>
    </location>
</feature>
<evidence type="ECO:0000256" key="6">
    <source>
        <dbReference type="ARBA" id="ARBA00023136"/>
    </source>
</evidence>
<evidence type="ECO:0000256" key="8">
    <source>
        <dbReference type="SAM" id="MobiDB-lite"/>
    </source>
</evidence>
<evidence type="ECO:0000256" key="5">
    <source>
        <dbReference type="ARBA" id="ARBA00022989"/>
    </source>
</evidence>
<organism evidence="10 11">
    <name type="scientific">Streptomyces meridianus</name>
    <dbReference type="NCBI Taxonomy" id="2938945"/>
    <lineage>
        <taxon>Bacteria</taxon>
        <taxon>Bacillati</taxon>
        <taxon>Actinomycetota</taxon>
        <taxon>Actinomycetes</taxon>
        <taxon>Kitasatosporales</taxon>
        <taxon>Streptomycetaceae</taxon>
        <taxon>Streptomyces</taxon>
    </lineage>
</organism>
<feature type="transmembrane region" description="Helical" evidence="7">
    <location>
        <begin position="110"/>
        <end position="130"/>
    </location>
</feature>